<gene>
    <name evidence="1" type="ORF">ACFQ4P_08995</name>
</gene>
<name>A0ABW4CJV1_9LACO</name>
<keyword evidence="2" id="KW-1185">Reference proteome</keyword>
<evidence type="ECO:0000313" key="2">
    <source>
        <dbReference type="Proteomes" id="UP001597196"/>
    </source>
</evidence>
<organism evidence="1 2">
    <name type="scientific">Lacticaseibacillus mingshuiensis</name>
    <dbReference type="NCBI Taxonomy" id="2799574"/>
    <lineage>
        <taxon>Bacteria</taxon>
        <taxon>Bacillati</taxon>
        <taxon>Bacillota</taxon>
        <taxon>Bacilli</taxon>
        <taxon>Lactobacillales</taxon>
        <taxon>Lactobacillaceae</taxon>
        <taxon>Lacticaseibacillus</taxon>
    </lineage>
</organism>
<accession>A0ABW4CJV1</accession>
<dbReference type="Proteomes" id="UP001597196">
    <property type="component" value="Unassembled WGS sequence"/>
</dbReference>
<comment type="caution">
    <text evidence="1">The sequence shown here is derived from an EMBL/GenBank/DDBJ whole genome shotgun (WGS) entry which is preliminary data.</text>
</comment>
<sequence>METFTIDTVKQTTPFKGQKAVDYQLDKKTHALTVQDSSTKLQTACVDTKQGTLFKKQSQQQADK</sequence>
<protein>
    <submittedName>
        <fullName evidence="1">Uncharacterized protein</fullName>
    </submittedName>
</protein>
<proteinExistence type="predicted"/>
<dbReference type="EMBL" id="JBHTOC010000012">
    <property type="protein sequence ID" value="MFD1430384.1"/>
    <property type="molecule type" value="Genomic_DNA"/>
</dbReference>
<dbReference type="RefSeq" id="WP_203626694.1">
    <property type="nucleotide sequence ID" value="NZ_BOLQ01000007.1"/>
</dbReference>
<reference evidence="2" key="1">
    <citation type="journal article" date="2019" name="Int. J. Syst. Evol. Microbiol.">
        <title>The Global Catalogue of Microorganisms (GCM) 10K type strain sequencing project: providing services to taxonomists for standard genome sequencing and annotation.</title>
        <authorList>
            <consortium name="The Broad Institute Genomics Platform"/>
            <consortium name="The Broad Institute Genome Sequencing Center for Infectious Disease"/>
            <person name="Wu L."/>
            <person name="Ma J."/>
        </authorList>
    </citation>
    <scope>NUCLEOTIDE SEQUENCE [LARGE SCALE GENOMIC DNA]</scope>
    <source>
        <strain evidence="2">CCM 8980</strain>
    </source>
</reference>
<evidence type="ECO:0000313" key="1">
    <source>
        <dbReference type="EMBL" id="MFD1430384.1"/>
    </source>
</evidence>